<evidence type="ECO:0000259" key="2">
    <source>
        <dbReference type="PROSITE" id="PS50206"/>
    </source>
</evidence>
<sequence>MLVSYRWLVDHYNDADIVILDSRGNTAYSYSHIPNSHPLGIEKVLQSNSDGITPVIDSDTAASLFGSLGIDDSKTVIICGDSMDPAAARVAWTLLYFGHTKTKILDMSMVTWKNNGFPTTKEITNSVQTTFIPNVNAEIRIEAESLRKKIDDAVIIDARSPQEFMAGRIPNATLFPFTDGVGENGMLFKEKDDLSHIFREQQIPTDRELICYCTLGHRAANLFTQLKIAGYENVKLYDGSFADWISNGFPLA</sequence>
<dbReference type="CDD" id="cd01448">
    <property type="entry name" value="TST_Repeat_1"/>
    <property type="match status" value="1"/>
</dbReference>
<dbReference type="SUPFAM" id="SSF52821">
    <property type="entry name" value="Rhodanese/Cell cycle control phosphatase"/>
    <property type="match status" value="2"/>
</dbReference>
<feature type="domain" description="Rhodanese" evidence="2">
    <location>
        <begin position="149"/>
        <end position="252"/>
    </location>
</feature>
<dbReference type="Proteomes" id="UP000232412">
    <property type="component" value="Unassembled WGS sequence"/>
</dbReference>
<feature type="domain" description="Rhodanese" evidence="2">
    <location>
        <begin position="13"/>
        <end position="121"/>
    </location>
</feature>
<dbReference type="PANTHER" id="PTHR43855:SF1">
    <property type="entry name" value="THIOSULFATE SULFURTRANSFERASE"/>
    <property type="match status" value="1"/>
</dbReference>
<dbReference type="RefSeq" id="WP_101009051.1">
    <property type="nucleotide sequence ID" value="NZ_FRFC01000002.1"/>
</dbReference>
<keyword evidence="1" id="KW-0677">Repeat</keyword>
<evidence type="ECO:0000313" key="4">
    <source>
        <dbReference type="Proteomes" id="UP000232412"/>
    </source>
</evidence>
<dbReference type="Pfam" id="PF00581">
    <property type="entry name" value="Rhodanese"/>
    <property type="match status" value="2"/>
</dbReference>
<gene>
    <name evidence="3" type="ORF">NSIN_100031</name>
</gene>
<keyword evidence="4" id="KW-1185">Reference proteome</keyword>
<dbReference type="PANTHER" id="PTHR43855">
    <property type="entry name" value="THIOSULFATE SULFURTRANSFERASE"/>
    <property type="match status" value="1"/>
</dbReference>
<dbReference type="Gene3D" id="3.40.250.10">
    <property type="entry name" value="Rhodanese-like domain"/>
    <property type="match status" value="2"/>
</dbReference>
<evidence type="ECO:0000313" key="3">
    <source>
        <dbReference type="EMBL" id="SHO43201.1"/>
    </source>
</evidence>
<evidence type="ECO:0000256" key="1">
    <source>
        <dbReference type="ARBA" id="ARBA00022737"/>
    </source>
</evidence>
<dbReference type="InterPro" id="IPR036873">
    <property type="entry name" value="Rhodanese-like_dom_sf"/>
</dbReference>
<dbReference type="SMART" id="SM00450">
    <property type="entry name" value="RHOD"/>
    <property type="match status" value="2"/>
</dbReference>
<keyword evidence="3" id="KW-0808">Transferase</keyword>
<dbReference type="InterPro" id="IPR051126">
    <property type="entry name" value="Thiosulfate_sulfurtransferase"/>
</dbReference>
<dbReference type="GO" id="GO:0016740">
    <property type="term" value="F:transferase activity"/>
    <property type="evidence" value="ECO:0007669"/>
    <property type="project" value="UniProtKB-KW"/>
</dbReference>
<dbReference type="AlphaFoldDB" id="A0A2H1EEL9"/>
<dbReference type="CDD" id="cd01449">
    <property type="entry name" value="TST_Repeat_2"/>
    <property type="match status" value="1"/>
</dbReference>
<reference evidence="4" key="1">
    <citation type="submission" date="2016-12" db="EMBL/GenBank/DDBJ databases">
        <authorList>
            <person name="Herbold C."/>
        </authorList>
    </citation>
    <scope>NUCLEOTIDE SEQUENCE [LARGE SCALE GENOMIC DNA]</scope>
</reference>
<name>A0A2H1EEL9_9ARCH</name>
<organism evidence="3 4">
    <name type="scientific">Nitrosotalea sinensis</name>
    <dbReference type="NCBI Taxonomy" id="1499975"/>
    <lineage>
        <taxon>Archaea</taxon>
        <taxon>Nitrososphaerota</taxon>
        <taxon>Nitrososphaeria</taxon>
        <taxon>Nitrosotaleales</taxon>
        <taxon>Nitrosotaleaceae</taxon>
        <taxon>Nitrosotalea</taxon>
    </lineage>
</organism>
<dbReference type="EMBL" id="FRFC01000002">
    <property type="protein sequence ID" value="SHO43201.1"/>
    <property type="molecule type" value="Genomic_DNA"/>
</dbReference>
<dbReference type="OrthoDB" id="9977at2157"/>
<proteinExistence type="predicted"/>
<dbReference type="InterPro" id="IPR001763">
    <property type="entry name" value="Rhodanese-like_dom"/>
</dbReference>
<protein>
    <submittedName>
        <fullName evidence="3">Rhodanese-related sulfurtransferase</fullName>
    </submittedName>
</protein>
<accession>A0A2H1EEL9</accession>
<dbReference type="PROSITE" id="PS50206">
    <property type="entry name" value="RHODANESE_3"/>
    <property type="match status" value="2"/>
</dbReference>